<sequence>MSESHFNPKDFTPQLPESVEFILSQLQMQGYKVYIVGGCVRDMILHTLECSDNAGLKSDLAYQNLPSDYDIATSALPSEVIKLFPRTIPTGLKHGTISVIYNSEVYEISTFRIEGAYSNKRAPDSVRFTTELELDLQRRDFTMNALAYSPQTGLIDKVGGLRDIINRKIMCVGEAYLRFNEDALRILRALRFAATLDFEIESHTDSALRECAKNLCYISKERIRDELTKLLCGRAAEKIMRKYSDVLNVAFGGMISFERLEVRLPQNMESKAFVWALFLAQVCDGDKTSKRDKVDKILESLKFDNKTRRYVSEILKACEIPLETNRQEIAERIIALGGRETREFGHLERGCASEKMSGDKELSISGERILRDMIRLKMAVVAQDSTQDSTQKRLKEFQKAMEQVLDSNLPLSLKELCVKGDDLKALGIVGKDIGRILQILLEEIASEKLKHSREALLIRAGELRG</sequence>
<keyword evidence="5" id="KW-0479">Metal-binding</keyword>
<dbReference type="GO" id="GO:0000049">
    <property type="term" value="F:tRNA binding"/>
    <property type="evidence" value="ECO:0007669"/>
    <property type="project" value="TreeGrafter"/>
</dbReference>
<gene>
    <name evidence="11" type="ORF">LS74_000720</name>
</gene>
<feature type="domain" description="Poly A polymerase head" evidence="9">
    <location>
        <begin position="33"/>
        <end position="169"/>
    </location>
</feature>
<feature type="domain" description="tRNA nucleotidyltransferase/poly(A) polymerase RNA and SrmB- binding" evidence="10">
    <location>
        <begin position="197"/>
        <end position="241"/>
    </location>
</feature>
<dbReference type="PANTHER" id="PTHR46173:SF1">
    <property type="entry name" value="CCA TRNA NUCLEOTIDYLTRANSFERASE 1, MITOCHONDRIAL"/>
    <property type="match status" value="1"/>
</dbReference>
<dbReference type="InterPro" id="IPR032828">
    <property type="entry name" value="PolyA_RNA-bd"/>
</dbReference>
<dbReference type="GO" id="GO:0016779">
    <property type="term" value="F:nucleotidyltransferase activity"/>
    <property type="evidence" value="ECO:0007669"/>
    <property type="project" value="UniProtKB-KW"/>
</dbReference>
<dbReference type="GO" id="GO:0008033">
    <property type="term" value="P:tRNA processing"/>
    <property type="evidence" value="ECO:0007669"/>
    <property type="project" value="UniProtKB-KW"/>
</dbReference>
<dbReference type="Gene3D" id="1.10.3090.10">
    <property type="entry name" value="cca-adding enzyme, domain 2"/>
    <property type="match status" value="1"/>
</dbReference>
<dbReference type="GO" id="GO:0000166">
    <property type="term" value="F:nucleotide binding"/>
    <property type="evidence" value="ECO:0007669"/>
    <property type="project" value="UniProtKB-KW"/>
</dbReference>
<evidence type="ECO:0000259" key="10">
    <source>
        <dbReference type="Pfam" id="PF12627"/>
    </source>
</evidence>
<keyword evidence="7" id="KW-0460">Magnesium</keyword>
<evidence type="ECO:0000313" key="12">
    <source>
        <dbReference type="Proteomes" id="UP000029921"/>
    </source>
</evidence>
<evidence type="ECO:0000256" key="5">
    <source>
        <dbReference type="ARBA" id="ARBA00022723"/>
    </source>
</evidence>
<evidence type="ECO:0000256" key="4">
    <source>
        <dbReference type="ARBA" id="ARBA00022695"/>
    </source>
</evidence>
<dbReference type="GO" id="GO:0046872">
    <property type="term" value="F:metal ion binding"/>
    <property type="evidence" value="ECO:0007669"/>
    <property type="project" value="UniProtKB-KW"/>
</dbReference>
<evidence type="ECO:0000259" key="9">
    <source>
        <dbReference type="Pfam" id="PF01743"/>
    </source>
</evidence>
<proteinExistence type="inferred from homology"/>
<evidence type="ECO:0000256" key="8">
    <source>
        <dbReference type="RuleBase" id="RU003953"/>
    </source>
</evidence>
<dbReference type="Proteomes" id="UP000029921">
    <property type="component" value="Unassembled WGS sequence"/>
</dbReference>
<organism evidence="11 12">
    <name type="scientific">Helicobacter magdeburgensis</name>
    <dbReference type="NCBI Taxonomy" id="471858"/>
    <lineage>
        <taxon>Bacteria</taxon>
        <taxon>Pseudomonadati</taxon>
        <taxon>Campylobacterota</taxon>
        <taxon>Epsilonproteobacteria</taxon>
        <taxon>Campylobacterales</taxon>
        <taxon>Helicobacteraceae</taxon>
        <taxon>Helicobacter</taxon>
    </lineage>
</organism>
<dbReference type="RefSeq" id="WP_034585633.1">
    <property type="nucleotide sequence ID" value="NZ_JRPE02000001.1"/>
</dbReference>
<comment type="cofactor">
    <cofactor evidence="1">
        <name>Mg(2+)</name>
        <dbReference type="ChEBI" id="CHEBI:18420"/>
    </cofactor>
</comment>
<reference evidence="11 12" key="1">
    <citation type="journal article" date="2014" name="Genome Announc.">
        <title>Draft genome sequences of eight enterohepatic helicobacter species isolated from both laboratory and wild rodents.</title>
        <authorList>
            <person name="Sheh A."/>
            <person name="Shen Z."/>
            <person name="Fox J.G."/>
        </authorList>
    </citation>
    <scope>NUCLEOTIDE SEQUENCE [LARGE SCALE GENOMIC DNA]</scope>
    <source>
        <strain evidence="11 12">MIT 96-1001</strain>
    </source>
</reference>
<accession>A0A4U8T3E5</accession>
<keyword evidence="8" id="KW-0694">RNA-binding</keyword>
<protein>
    <submittedName>
        <fullName evidence="11">[cytidine(C)-cytidine(C)-adenosine (A)]-adding enzyme</fullName>
    </submittedName>
</protein>
<dbReference type="Gene3D" id="3.30.460.10">
    <property type="entry name" value="Beta Polymerase, domain 2"/>
    <property type="match status" value="1"/>
</dbReference>
<keyword evidence="3" id="KW-0819">tRNA processing</keyword>
<dbReference type="InterPro" id="IPR043519">
    <property type="entry name" value="NT_sf"/>
</dbReference>
<dbReference type="SUPFAM" id="SSF81301">
    <property type="entry name" value="Nucleotidyltransferase"/>
    <property type="match status" value="1"/>
</dbReference>
<comment type="caution">
    <text evidence="11">The sequence shown here is derived from an EMBL/GenBank/DDBJ whole genome shotgun (WGS) entry which is preliminary data.</text>
</comment>
<dbReference type="CDD" id="cd05398">
    <property type="entry name" value="NT_ClassII-CCAase"/>
    <property type="match status" value="1"/>
</dbReference>
<evidence type="ECO:0000256" key="7">
    <source>
        <dbReference type="ARBA" id="ARBA00022842"/>
    </source>
</evidence>
<name>A0A4U8T3E5_9HELI</name>
<evidence type="ECO:0000256" key="2">
    <source>
        <dbReference type="ARBA" id="ARBA00022679"/>
    </source>
</evidence>
<keyword evidence="2 8" id="KW-0808">Transferase</keyword>
<comment type="similarity">
    <text evidence="8">Belongs to the tRNA nucleotidyltransferase/poly(A) polymerase family.</text>
</comment>
<evidence type="ECO:0000256" key="6">
    <source>
        <dbReference type="ARBA" id="ARBA00022741"/>
    </source>
</evidence>
<evidence type="ECO:0000256" key="3">
    <source>
        <dbReference type="ARBA" id="ARBA00022694"/>
    </source>
</evidence>
<dbReference type="PANTHER" id="PTHR46173">
    <property type="entry name" value="CCA TRNA NUCLEOTIDYLTRANSFERASE 1, MITOCHONDRIAL"/>
    <property type="match status" value="1"/>
</dbReference>
<dbReference type="InterPro" id="IPR002646">
    <property type="entry name" value="PolA_pol_head_dom"/>
</dbReference>
<dbReference type="SUPFAM" id="SSF81891">
    <property type="entry name" value="Poly A polymerase C-terminal region-like"/>
    <property type="match status" value="1"/>
</dbReference>
<keyword evidence="6" id="KW-0547">Nucleotide-binding</keyword>
<keyword evidence="12" id="KW-1185">Reference proteome</keyword>
<keyword evidence="4" id="KW-0548">Nucleotidyltransferase</keyword>
<evidence type="ECO:0000313" key="11">
    <source>
        <dbReference type="EMBL" id="TLD93903.1"/>
    </source>
</evidence>
<evidence type="ECO:0000256" key="1">
    <source>
        <dbReference type="ARBA" id="ARBA00001946"/>
    </source>
</evidence>
<dbReference type="Pfam" id="PF01743">
    <property type="entry name" value="PolyA_pol"/>
    <property type="match status" value="1"/>
</dbReference>
<dbReference type="Pfam" id="PF12627">
    <property type="entry name" value="PolyA_pol_RNAbd"/>
    <property type="match status" value="1"/>
</dbReference>
<dbReference type="InterPro" id="IPR050264">
    <property type="entry name" value="Bact_CCA-adding_enz_type3_sf"/>
</dbReference>
<dbReference type="EMBL" id="JRPE02000001">
    <property type="protein sequence ID" value="TLD93903.1"/>
    <property type="molecule type" value="Genomic_DNA"/>
</dbReference>
<dbReference type="AlphaFoldDB" id="A0A4U8T3E5"/>